<dbReference type="Gene3D" id="3.90.550.10">
    <property type="entry name" value="Spore Coat Polysaccharide Biosynthesis Protein SpsA, Chain A"/>
    <property type="match status" value="1"/>
</dbReference>
<dbReference type="PANTHER" id="PTHR36529">
    <property type="entry name" value="SLL1095 PROTEIN"/>
    <property type="match status" value="1"/>
</dbReference>
<keyword evidence="3" id="KW-1185">Reference proteome</keyword>
<dbReference type="SUPFAM" id="SSF53448">
    <property type="entry name" value="Nucleotide-diphospho-sugar transferases"/>
    <property type="match status" value="1"/>
</dbReference>
<dbReference type="EMBL" id="BNCO01000028">
    <property type="protein sequence ID" value="GIL57654.1"/>
    <property type="molecule type" value="Genomic_DNA"/>
</dbReference>
<dbReference type="AlphaFoldDB" id="A0A8J4BAA6"/>
<feature type="compositionally biased region" description="Gly residues" evidence="1">
    <location>
        <begin position="1"/>
        <end position="10"/>
    </location>
</feature>
<dbReference type="Proteomes" id="UP000747399">
    <property type="component" value="Unassembled WGS sequence"/>
</dbReference>
<evidence type="ECO:0000313" key="2">
    <source>
        <dbReference type="EMBL" id="GIL57654.1"/>
    </source>
</evidence>
<organism evidence="2 3">
    <name type="scientific">Volvox africanus</name>
    <dbReference type="NCBI Taxonomy" id="51714"/>
    <lineage>
        <taxon>Eukaryota</taxon>
        <taxon>Viridiplantae</taxon>
        <taxon>Chlorophyta</taxon>
        <taxon>core chlorophytes</taxon>
        <taxon>Chlorophyceae</taxon>
        <taxon>CS clade</taxon>
        <taxon>Chlamydomonadales</taxon>
        <taxon>Volvocaceae</taxon>
        <taxon>Volvox</taxon>
    </lineage>
</organism>
<evidence type="ECO:0008006" key="4">
    <source>
        <dbReference type="Google" id="ProtNLM"/>
    </source>
</evidence>
<dbReference type="InterPro" id="IPR018641">
    <property type="entry name" value="Trfase_1_rSAM/seldom-assoc"/>
</dbReference>
<feature type="compositionally biased region" description="Basic and acidic residues" evidence="1">
    <location>
        <begin position="292"/>
        <end position="302"/>
    </location>
</feature>
<protein>
    <recommendedName>
        <fullName evidence="4">Glycosyltransferase</fullName>
    </recommendedName>
</protein>
<evidence type="ECO:0000256" key="1">
    <source>
        <dbReference type="SAM" id="MobiDB-lite"/>
    </source>
</evidence>
<reference evidence="2" key="1">
    <citation type="journal article" date="2021" name="Proc. Natl. Acad. Sci. U.S.A.">
        <title>Three genomes in the algal genus Volvox reveal the fate of a haploid sex-determining region after a transition to homothallism.</title>
        <authorList>
            <person name="Yamamoto K."/>
            <person name="Hamaji T."/>
            <person name="Kawai-Toyooka H."/>
            <person name="Matsuzaki R."/>
            <person name="Takahashi F."/>
            <person name="Nishimura Y."/>
            <person name="Kawachi M."/>
            <person name="Noguchi H."/>
            <person name="Minakuchi Y."/>
            <person name="Umen J.G."/>
            <person name="Toyoda A."/>
            <person name="Nozaki H."/>
        </authorList>
    </citation>
    <scope>NUCLEOTIDE SEQUENCE</scope>
    <source>
        <strain evidence="2">NIES-3780</strain>
    </source>
</reference>
<comment type="caution">
    <text evidence="2">The sequence shown here is derived from an EMBL/GenBank/DDBJ whole genome shotgun (WGS) entry which is preliminary data.</text>
</comment>
<proteinExistence type="predicted"/>
<feature type="region of interest" description="Disordered" evidence="1">
    <location>
        <begin position="1"/>
        <end position="26"/>
    </location>
</feature>
<dbReference type="InterPro" id="IPR029044">
    <property type="entry name" value="Nucleotide-diphossugar_trans"/>
</dbReference>
<dbReference type="PANTHER" id="PTHR36529:SF1">
    <property type="entry name" value="GLYCOSYLTRANSFERASE"/>
    <property type="match status" value="1"/>
</dbReference>
<feature type="region of interest" description="Disordered" evidence="1">
    <location>
        <begin position="279"/>
        <end position="347"/>
    </location>
</feature>
<sequence>MTVGQNGGEAGPQDDPISRDVRTSSTSSRRGSIVVFAKLPVPGRVKTRLAAGAGVGPENASDFYRACAEHAISQAASCQDWADVFVYHSSADATSDVASWLAREGLNLPCRPQAGLRIGSTCTDGSSGAGADGPSVSEPDLGDKIFAAMSEVLQCQSPKDGPAGKVLIVGTDIPDITAPLLRRAAEALDEHDMVVGPSLDGGYYLLGLTRLEPRLFQGMRWSTDSVLADTLERATSSGLRIAPLSWLPCLRDVDTLQDLAEWVASCGASRPVADAPQADFNTSSSFSQGSSKDCRCESHERQPFSARQPQRQETLCGGSPLHASETEKAAVPPHLKAAGAPDGPMDLNMKHRRLCEVSQRVLKQAATWEVTRTASNLGSVGDDRSR</sequence>
<accession>A0A8J4BAA6</accession>
<dbReference type="Pfam" id="PF09837">
    <property type="entry name" value="DUF2064"/>
    <property type="match status" value="1"/>
</dbReference>
<evidence type="ECO:0000313" key="3">
    <source>
        <dbReference type="Proteomes" id="UP000747399"/>
    </source>
</evidence>
<gene>
    <name evidence="2" type="ORF">Vafri_12842</name>
</gene>
<name>A0A8J4BAA6_9CHLO</name>